<dbReference type="PANTHER" id="PTHR34189">
    <property type="entry name" value="TRANSMEMBRANE PROTEIN"/>
    <property type="match status" value="1"/>
</dbReference>
<feature type="region of interest" description="Disordered" evidence="1">
    <location>
        <begin position="1"/>
        <end position="20"/>
    </location>
</feature>
<evidence type="ECO:0000256" key="1">
    <source>
        <dbReference type="SAM" id="MobiDB-lite"/>
    </source>
</evidence>
<comment type="caution">
    <text evidence="3">The sequence shown here is derived from an EMBL/GenBank/DDBJ whole genome shotgun (WGS) entry which is preliminary data.</text>
</comment>
<feature type="transmembrane region" description="Helical" evidence="2">
    <location>
        <begin position="36"/>
        <end position="55"/>
    </location>
</feature>
<evidence type="ECO:0000256" key="2">
    <source>
        <dbReference type="SAM" id="Phobius"/>
    </source>
</evidence>
<protein>
    <submittedName>
        <fullName evidence="3">Uncharacterized protein</fullName>
    </submittedName>
</protein>
<accession>A0ABR2Q3T7</accession>
<gene>
    <name evidence="3" type="ORF">V6N11_069776</name>
</gene>
<evidence type="ECO:0000313" key="4">
    <source>
        <dbReference type="Proteomes" id="UP001396334"/>
    </source>
</evidence>
<dbReference type="PANTHER" id="PTHR34189:SF18">
    <property type="entry name" value="SERINE_THREONINE-KINASE RLCKVII PROTEIN"/>
    <property type="match status" value="1"/>
</dbReference>
<name>A0ABR2Q3T7_9ROSI</name>
<proteinExistence type="predicted"/>
<evidence type="ECO:0000313" key="3">
    <source>
        <dbReference type="EMBL" id="KAK8995338.1"/>
    </source>
</evidence>
<reference evidence="3 4" key="1">
    <citation type="journal article" date="2024" name="G3 (Bethesda)">
        <title>Genome assembly of Hibiscus sabdariffa L. provides insights into metabolisms of medicinal natural products.</title>
        <authorList>
            <person name="Kim T."/>
        </authorList>
    </citation>
    <scope>NUCLEOTIDE SEQUENCE [LARGE SCALE GENOMIC DNA]</scope>
    <source>
        <strain evidence="3">TK-2024</strain>
        <tissue evidence="3">Old leaves</tissue>
    </source>
</reference>
<sequence>MMRAAGSHLPVSIPMGNGAKKERGASRSGLFPLAEIWIHAIPVLVLLCFFILWWMSRPVNVEIKDGRIVDIHHVEMPLPISNSQIDVSLLASTASPIASVPQNLTGNGTVIQESSMFASN</sequence>
<keyword evidence="2" id="KW-1133">Transmembrane helix</keyword>
<keyword evidence="4" id="KW-1185">Reference proteome</keyword>
<keyword evidence="2" id="KW-0812">Transmembrane</keyword>
<dbReference type="Proteomes" id="UP001396334">
    <property type="component" value="Unassembled WGS sequence"/>
</dbReference>
<organism evidence="3 4">
    <name type="scientific">Hibiscus sabdariffa</name>
    <name type="common">roselle</name>
    <dbReference type="NCBI Taxonomy" id="183260"/>
    <lineage>
        <taxon>Eukaryota</taxon>
        <taxon>Viridiplantae</taxon>
        <taxon>Streptophyta</taxon>
        <taxon>Embryophyta</taxon>
        <taxon>Tracheophyta</taxon>
        <taxon>Spermatophyta</taxon>
        <taxon>Magnoliopsida</taxon>
        <taxon>eudicotyledons</taxon>
        <taxon>Gunneridae</taxon>
        <taxon>Pentapetalae</taxon>
        <taxon>rosids</taxon>
        <taxon>malvids</taxon>
        <taxon>Malvales</taxon>
        <taxon>Malvaceae</taxon>
        <taxon>Malvoideae</taxon>
        <taxon>Hibiscus</taxon>
    </lineage>
</organism>
<keyword evidence="2" id="KW-0472">Membrane</keyword>
<dbReference type="EMBL" id="JBBPBN010000046">
    <property type="protein sequence ID" value="KAK8995338.1"/>
    <property type="molecule type" value="Genomic_DNA"/>
</dbReference>